<evidence type="ECO:0000256" key="5">
    <source>
        <dbReference type="ARBA" id="ARBA00023136"/>
    </source>
</evidence>
<dbReference type="GO" id="GO:1901137">
    <property type="term" value="P:carbohydrate derivative biosynthetic process"/>
    <property type="evidence" value="ECO:0007669"/>
    <property type="project" value="UniProtKB-ARBA"/>
</dbReference>
<comment type="caution">
    <text evidence="7">The sequence shown here is derived from an EMBL/GenBank/DDBJ whole genome shotgun (WGS) entry which is preliminary data.</text>
</comment>
<dbReference type="GO" id="GO:0016746">
    <property type="term" value="F:acyltransferase activity"/>
    <property type="evidence" value="ECO:0007669"/>
    <property type="project" value="UniProtKB-KW"/>
</dbReference>
<dbReference type="AlphaFoldDB" id="T1BJ29"/>
<comment type="subcellular location">
    <subcellularLocation>
        <location evidence="1">Cell inner membrane</location>
    </subcellularLocation>
</comment>
<reference evidence="7" key="1">
    <citation type="submission" date="2013-08" db="EMBL/GenBank/DDBJ databases">
        <authorList>
            <person name="Mendez C."/>
            <person name="Richter M."/>
            <person name="Ferrer M."/>
            <person name="Sanchez J."/>
        </authorList>
    </citation>
    <scope>NUCLEOTIDE SEQUENCE</scope>
</reference>
<keyword evidence="5" id="KW-0472">Membrane</keyword>
<proteinExistence type="predicted"/>
<dbReference type="GO" id="GO:0008610">
    <property type="term" value="P:lipid biosynthetic process"/>
    <property type="evidence" value="ECO:0007669"/>
    <property type="project" value="UniProtKB-ARBA"/>
</dbReference>
<keyword evidence="4 7" id="KW-0808">Transferase</keyword>
<reference evidence="7" key="2">
    <citation type="journal article" date="2014" name="ISME J.">
        <title>Microbial stratification in low pH oxic and suboxic macroscopic growths along an acid mine drainage.</title>
        <authorList>
            <person name="Mendez-Garcia C."/>
            <person name="Mesa V."/>
            <person name="Sprenger R.R."/>
            <person name="Richter M."/>
            <person name="Diez M.S."/>
            <person name="Solano J."/>
            <person name="Bargiela R."/>
            <person name="Golyshina O.V."/>
            <person name="Manteca A."/>
            <person name="Ramos J.L."/>
            <person name="Gallego J.R."/>
            <person name="Llorente I."/>
            <person name="Martins Dos Santos V.A."/>
            <person name="Jensen O.N."/>
            <person name="Pelaez A.I."/>
            <person name="Sanchez J."/>
            <person name="Ferrer M."/>
        </authorList>
    </citation>
    <scope>NUCLEOTIDE SEQUENCE</scope>
</reference>
<evidence type="ECO:0000313" key="7">
    <source>
        <dbReference type="EMBL" id="EQD53149.1"/>
    </source>
</evidence>
<gene>
    <name evidence="7" type="ORF">B1A_12481</name>
</gene>
<evidence type="ECO:0000256" key="3">
    <source>
        <dbReference type="ARBA" id="ARBA00022519"/>
    </source>
</evidence>
<dbReference type="GO" id="GO:0005886">
    <property type="term" value="C:plasma membrane"/>
    <property type="evidence" value="ECO:0007669"/>
    <property type="project" value="UniProtKB-SubCell"/>
</dbReference>
<dbReference type="Pfam" id="PF03279">
    <property type="entry name" value="Lip_A_acyltrans"/>
    <property type="match status" value="1"/>
</dbReference>
<sequence length="84" mass="9970">TATRFYMGPEEIARVTRIPVFFITMRRVRRGFYEMAFEPLSAPGERLPGGTLTERYVREVERQIIAAPSDWPWSHKRWKLKKSL</sequence>
<keyword evidence="6 7" id="KW-0012">Acyltransferase</keyword>
<organism evidence="7">
    <name type="scientific">mine drainage metagenome</name>
    <dbReference type="NCBI Taxonomy" id="410659"/>
    <lineage>
        <taxon>unclassified sequences</taxon>
        <taxon>metagenomes</taxon>
        <taxon>ecological metagenomes</taxon>
    </lineage>
</organism>
<feature type="non-terminal residue" evidence="7">
    <location>
        <position position="1"/>
    </location>
</feature>
<keyword evidence="2" id="KW-1003">Cell membrane</keyword>
<protein>
    <submittedName>
        <fullName evidence="7">Lipid A biosynthesis acyltransferase</fullName>
    </submittedName>
</protein>
<evidence type="ECO:0000256" key="4">
    <source>
        <dbReference type="ARBA" id="ARBA00022679"/>
    </source>
</evidence>
<accession>T1BJ29</accession>
<evidence type="ECO:0000256" key="6">
    <source>
        <dbReference type="ARBA" id="ARBA00023315"/>
    </source>
</evidence>
<keyword evidence="3" id="KW-0997">Cell inner membrane</keyword>
<evidence type="ECO:0000256" key="1">
    <source>
        <dbReference type="ARBA" id="ARBA00004533"/>
    </source>
</evidence>
<name>T1BJ29_9ZZZZ</name>
<dbReference type="EMBL" id="AUZX01009069">
    <property type="protein sequence ID" value="EQD53149.1"/>
    <property type="molecule type" value="Genomic_DNA"/>
</dbReference>
<evidence type="ECO:0000256" key="2">
    <source>
        <dbReference type="ARBA" id="ARBA00022475"/>
    </source>
</evidence>
<feature type="non-terminal residue" evidence="7">
    <location>
        <position position="84"/>
    </location>
</feature>
<dbReference type="InterPro" id="IPR004960">
    <property type="entry name" value="LipA_acyltrans"/>
</dbReference>